<keyword evidence="6" id="KW-0862">Zinc</keyword>
<evidence type="ECO:0000259" key="12">
    <source>
        <dbReference type="PROSITE" id="PS51194"/>
    </source>
</evidence>
<keyword evidence="2" id="KW-0547">Nucleotide-binding</keyword>
<dbReference type="PROSITE" id="PS51194">
    <property type="entry name" value="HELICASE_CTER"/>
    <property type="match status" value="1"/>
</dbReference>
<keyword evidence="4" id="KW-0378">Hydrolase</keyword>
<feature type="compositionally biased region" description="Acidic residues" evidence="9">
    <location>
        <begin position="73"/>
        <end position="82"/>
    </location>
</feature>
<evidence type="ECO:0000256" key="3">
    <source>
        <dbReference type="ARBA" id="ARBA00022771"/>
    </source>
</evidence>
<dbReference type="GO" id="GO:0006281">
    <property type="term" value="P:DNA repair"/>
    <property type="evidence" value="ECO:0007669"/>
    <property type="project" value="TreeGrafter"/>
</dbReference>
<dbReference type="EMBL" id="HBFP01012720">
    <property type="protein sequence ID" value="CAD8824785.1"/>
    <property type="molecule type" value="Transcribed_RNA"/>
</dbReference>
<dbReference type="InterPro" id="IPR050628">
    <property type="entry name" value="SNF2_RAD54_helicase_TF"/>
</dbReference>
<dbReference type="SUPFAM" id="SSF52540">
    <property type="entry name" value="P-loop containing nucleoside triphosphate hydrolases"/>
    <property type="match status" value="2"/>
</dbReference>
<evidence type="ECO:0000259" key="11">
    <source>
        <dbReference type="PROSITE" id="PS51192"/>
    </source>
</evidence>
<dbReference type="Pfam" id="PF13639">
    <property type="entry name" value="zf-RING_2"/>
    <property type="match status" value="1"/>
</dbReference>
<sequence>MNASREVSSGCNFIDADFYKELLGDTSNNNGQSNMESFVAENTVENPFVSNGDGHEKSISNPFQVIDTHDIFADNDDDDDPMEISSQSDEENRLEPDEDDCEIVGAKIVSDLNANEFLQTPKNRTVAPTPNDGSHIESDDDGLEIISVVLATKKRPKPNNTPTTPKYNQMKLLLPKEPPLRHTPAVDHQVDTKPVVDHQFDAKPVVNQLMDTIPNVNHQFDTKPGVNHQADAKPAFMTASELKSMMNTKPNLSPAQRWSEMRSSELDTKSHVLAVSNAEVHPKSQGFSTALPDFAKADVTGSANGDADASNYEIPSLDDYYGDDDPEFRNRKTGGDYRLFDEPHPDLDVLFVSETSGAEKEATLLCGAGLEETPTPDDLETELMPHQRIALTFMLGRERSTQRRNNCCGGILADDQGLGKTLTTISLMCANKPMNAAPWRTLVVTPVSVLHQWKREIKGKLKESPKIAVYYGDNRSRLSLKTLAEADVVLTTYSTLQREFPGKGQMPVPLSLDQDDYDGRATTLFGLEWYRIVLDESQVIKNKGSLTSQACRALTGKRRWLLSGTPVQNSVDDLYSMLLFLRYPVPGVNSYRDWSEHYRRPIVSTASSREARTRAFQKLHTILKQIVLRRTKDVLFMNPTQDANGASSLAVLPPRILETRELDFSEEEASFYSALYESHRQAYQSIVSYGDEYLQSQMVHILLMLLNLRQACVHPRLVRKRLNALTPDQISEIGKSIRSGNSCLGRLRNDAARSIILDQWRDASDMGDMNATCLLCNNSIASMIRNELTADPGVVLPCAHTFCRSCLEHWTKETPECPQCRLRINSRSDLISIRQLRQEAMVTSLMESHGNKAVIVPQTSSVGLNRTESSKVKAVLEELDKIRKHDATEKTLVFSQWTSMLGILGEALRERSIAYQQVDGSMNANEREQALDLFCSDKAESCNVMLLSLTACGTGLNLVRASRVFILDYWWNPAVEEQAIDRAHRLGQTRPVLITRFKVRNSIEEQILVLQQKKRSMVQNLLDVTANSAGMPFKPGGGGLNARDIGILFREVAGQIQTNP</sequence>
<dbReference type="GO" id="GO:0004386">
    <property type="term" value="F:helicase activity"/>
    <property type="evidence" value="ECO:0007669"/>
    <property type="project" value="UniProtKB-KW"/>
</dbReference>
<reference evidence="13" key="1">
    <citation type="submission" date="2021-01" db="EMBL/GenBank/DDBJ databases">
        <authorList>
            <person name="Corre E."/>
            <person name="Pelletier E."/>
            <person name="Niang G."/>
            <person name="Scheremetjew M."/>
            <person name="Finn R."/>
            <person name="Kale V."/>
            <person name="Holt S."/>
            <person name="Cochrane G."/>
            <person name="Meng A."/>
            <person name="Brown T."/>
            <person name="Cohen L."/>
        </authorList>
    </citation>
    <scope>NUCLEOTIDE SEQUENCE</scope>
    <source>
        <strain evidence="13">CCMP3278</strain>
    </source>
</reference>
<organism evidence="13">
    <name type="scientific">Timspurckia oligopyrenoides</name>
    <dbReference type="NCBI Taxonomy" id="708627"/>
    <lineage>
        <taxon>Eukaryota</taxon>
        <taxon>Rhodophyta</taxon>
        <taxon>Bangiophyceae</taxon>
        <taxon>Porphyridiales</taxon>
        <taxon>Porphyridiaceae</taxon>
        <taxon>Timspurckia</taxon>
    </lineage>
</organism>
<dbReference type="InterPro" id="IPR001841">
    <property type="entry name" value="Znf_RING"/>
</dbReference>
<evidence type="ECO:0000256" key="1">
    <source>
        <dbReference type="ARBA" id="ARBA00022723"/>
    </source>
</evidence>
<dbReference type="InterPro" id="IPR027417">
    <property type="entry name" value="P-loop_NTPase"/>
</dbReference>
<evidence type="ECO:0000256" key="4">
    <source>
        <dbReference type="ARBA" id="ARBA00022801"/>
    </source>
</evidence>
<dbReference type="Gene3D" id="3.30.40.10">
    <property type="entry name" value="Zinc/RING finger domain, C3HC4 (zinc finger)"/>
    <property type="match status" value="1"/>
</dbReference>
<feature type="region of interest" description="Disordered" evidence="9">
    <location>
        <begin position="301"/>
        <end position="324"/>
    </location>
</feature>
<keyword evidence="3 8" id="KW-0863">Zinc-finger</keyword>
<evidence type="ECO:0000256" key="9">
    <source>
        <dbReference type="SAM" id="MobiDB-lite"/>
    </source>
</evidence>
<feature type="domain" description="Helicase C-terminal" evidence="12">
    <location>
        <begin position="874"/>
        <end position="1025"/>
    </location>
</feature>
<dbReference type="InterPro" id="IPR001650">
    <property type="entry name" value="Helicase_C-like"/>
</dbReference>
<evidence type="ECO:0000256" key="5">
    <source>
        <dbReference type="ARBA" id="ARBA00022806"/>
    </source>
</evidence>
<feature type="domain" description="Helicase ATP-binding" evidence="11">
    <location>
        <begin position="401"/>
        <end position="584"/>
    </location>
</feature>
<gene>
    <name evidence="13" type="ORF">TOLI1172_LOCUS9184</name>
</gene>
<keyword evidence="1" id="KW-0479">Metal-binding</keyword>
<dbReference type="CDD" id="cd18008">
    <property type="entry name" value="DEXDc_SHPRH-like"/>
    <property type="match status" value="1"/>
</dbReference>
<evidence type="ECO:0000256" key="2">
    <source>
        <dbReference type="ARBA" id="ARBA00022741"/>
    </source>
</evidence>
<evidence type="ECO:0000313" key="13">
    <source>
        <dbReference type="EMBL" id="CAD8824785.1"/>
    </source>
</evidence>
<dbReference type="InterPro" id="IPR000330">
    <property type="entry name" value="SNF2_N"/>
</dbReference>
<dbReference type="GO" id="GO:0008270">
    <property type="term" value="F:zinc ion binding"/>
    <property type="evidence" value="ECO:0007669"/>
    <property type="project" value="UniProtKB-KW"/>
</dbReference>
<dbReference type="InterPro" id="IPR038718">
    <property type="entry name" value="SNF2-like_sf"/>
</dbReference>
<evidence type="ECO:0000256" key="6">
    <source>
        <dbReference type="ARBA" id="ARBA00022833"/>
    </source>
</evidence>
<feature type="domain" description="RING-type" evidence="10">
    <location>
        <begin position="773"/>
        <end position="821"/>
    </location>
</feature>
<evidence type="ECO:0000259" key="10">
    <source>
        <dbReference type="PROSITE" id="PS50089"/>
    </source>
</evidence>
<dbReference type="Pfam" id="PF00271">
    <property type="entry name" value="Helicase_C"/>
    <property type="match status" value="1"/>
</dbReference>
<dbReference type="Gene3D" id="3.40.50.10810">
    <property type="entry name" value="Tandem AAA-ATPase domain"/>
    <property type="match status" value="1"/>
</dbReference>
<feature type="region of interest" description="Disordered" evidence="9">
    <location>
        <begin position="71"/>
        <end position="98"/>
    </location>
</feature>
<dbReference type="InterPro" id="IPR049730">
    <property type="entry name" value="SNF2/RAD54-like_C"/>
</dbReference>
<proteinExistence type="predicted"/>
<evidence type="ECO:0000256" key="7">
    <source>
        <dbReference type="ARBA" id="ARBA00022840"/>
    </source>
</evidence>
<dbReference type="AlphaFoldDB" id="A0A7S0ZKJ6"/>
<dbReference type="PROSITE" id="PS50089">
    <property type="entry name" value="ZF_RING_2"/>
    <property type="match status" value="1"/>
</dbReference>
<dbReference type="PANTHER" id="PTHR45626:SF16">
    <property type="entry name" value="ATP-DEPENDENT HELICASE ULS1"/>
    <property type="match status" value="1"/>
</dbReference>
<dbReference type="InterPro" id="IPR013083">
    <property type="entry name" value="Znf_RING/FYVE/PHD"/>
</dbReference>
<dbReference type="InterPro" id="IPR017907">
    <property type="entry name" value="Znf_RING_CS"/>
</dbReference>
<dbReference type="SUPFAM" id="SSF57850">
    <property type="entry name" value="RING/U-box"/>
    <property type="match status" value="1"/>
</dbReference>
<name>A0A7S0ZKJ6_9RHOD</name>
<dbReference type="GO" id="GO:0005634">
    <property type="term" value="C:nucleus"/>
    <property type="evidence" value="ECO:0007669"/>
    <property type="project" value="TreeGrafter"/>
</dbReference>
<keyword evidence="5" id="KW-0347">Helicase</keyword>
<dbReference type="Pfam" id="PF00176">
    <property type="entry name" value="SNF2-rel_dom"/>
    <property type="match status" value="1"/>
</dbReference>
<dbReference type="Gene3D" id="3.40.50.300">
    <property type="entry name" value="P-loop containing nucleotide triphosphate hydrolases"/>
    <property type="match status" value="1"/>
</dbReference>
<dbReference type="SMART" id="SM00490">
    <property type="entry name" value="HELICc"/>
    <property type="match status" value="1"/>
</dbReference>
<evidence type="ECO:0000256" key="8">
    <source>
        <dbReference type="PROSITE-ProRule" id="PRU00175"/>
    </source>
</evidence>
<dbReference type="InterPro" id="IPR014001">
    <property type="entry name" value="Helicase_ATP-bd"/>
</dbReference>
<dbReference type="GO" id="GO:0016787">
    <property type="term" value="F:hydrolase activity"/>
    <property type="evidence" value="ECO:0007669"/>
    <property type="project" value="UniProtKB-KW"/>
</dbReference>
<protein>
    <submittedName>
        <fullName evidence="13">Uncharacterized protein</fullName>
    </submittedName>
</protein>
<dbReference type="PROSITE" id="PS51192">
    <property type="entry name" value="HELICASE_ATP_BIND_1"/>
    <property type="match status" value="1"/>
</dbReference>
<dbReference type="SMART" id="SM00184">
    <property type="entry name" value="RING"/>
    <property type="match status" value="1"/>
</dbReference>
<dbReference type="PANTHER" id="PTHR45626">
    <property type="entry name" value="TRANSCRIPTION TERMINATION FACTOR 2-RELATED"/>
    <property type="match status" value="1"/>
</dbReference>
<dbReference type="CDD" id="cd18793">
    <property type="entry name" value="SF2_C_SNF"/>
    <property type="match status" value="1"/>
</dbReference>
<dbReference type="PROSITE" id="PS00518">
    <property type="entry name" value="ZF_RING_1"/>
    <property type="match status" value="1"/>
</dbReference>
<keyword evidence="7" id="KW-0067">ATP-binding</keyword>
<dbReference type="GO" id="GO:0008094">
    <property type="term" value="F:ATP-dependent activity, acting on DNA"/>
    <property type="evidence" value="ECO:0007669"/>
    <property type="project" value="TreeGrafter"/>
</dbReference>
<accession>A0A7S0ZKJ6</accession>
<dbReference type="SMART" id="SM00487">
    <property type="entry name" value="DEXDc"/>
    <property type="match status" value="1"/>
</dbReference>
<dbReference type="GO" id="GO:0005524">
    <property type="term" value="F:ATP binding"/>
    <property type="evidence" value="ECO:0007669"/>
    <property type="project" value="UniProtKB-KW"/>
</dbReference>